<dbReference type="RefSeq" id="XP_045958079.1">
    <property type="nucleotide sequence ID" value="XM_046107234.1"/>
</dbReference>
<feature type="region of interest" description="Disordered" evidence="1">
    <location>
        <begin position="1"/>
        <end position="50"/>
    </location>
</feature>
<evidence type="ECO:0000313" key="2">
    <source>
        <dbReference type="EMBL" id="KAH6653809.1"/>
    </source>
</evidence>
<dbReference type="Proteomes" id="UP000758603">
    <property type="component" value="Unassembled WGS sequence"/>
</dbReference>
<accession>A0A9P8ZXB3</accession>
<evidence type="ECO:0000256" key="1">
    <source>
        <dbReference type="SAM" id="MobiDB-lite"/>
    </source>
</evidence>
<comment type="caution">
    <text evidence="2">The sequence shown here is derived from an EMBL/GenBank/DDBJ whole genome shotgun (WGS) entry which is preliminary data.</text>
</comment>
<protein>
    <submittedName>
        <fullName evidence="2">Uncharacterized protein</fullName>
    </submittedName>
</protein>
<dbReference type="AlphaFoldDB" id="A0A9P8ZXB3"/>
<proteinExistence type="predicted"/>
<organism evidence="2 3">
    <name type="scientific">Truncatella angustata</name>
    <dbReference type="NCBI Taxonomy" id="152316"/>
    <lineage>
        <taxon>Eukaryota</taxon>
        <taxon>Fungi</taxon>
        <taxon>Dikarya</taxon>
        <taxon>Ascomycota</taxon>
        <taxon>Pezizomycotina</taxon>
        <taxon>Sordariomycetes</taxon>
        <taxon>Xylariomycetidae</taxon>
        <taxon>Amphisphaeriales</taxon>
        <taxon>Sporocadaceae</taxon>
        <taxon>Truncatella</taxon>
    </lineage>
</organism>
<sequence length="452" mass="48872">MTGLKYLSEAETLMKSKKKHSKSAHNDKAPATPTSLPPAQVPLPSTPISAEEEILNRLLGSYRDLEDEDNYPNPAQVQSKSKQISTPRPAMTPQGQPELPDKTKMKGAEPIEDVQPTLPSTKKMLVRRASLRRDSLRLGHLARLALTDESKRRLSSIVESEVSSSTERVVTMTLAEVPMKLMSPHAQIIARGEPERLVSFKVNFHPMLDTIGMSVAMAIHQGFAVPIDRPMTPDTIAVPAASRLQANDRTPADASRNFSRLQSKLNQVSLPVVAETSDATEYEISGALKPIHVGKVDLVPRAAATHSNNLKEMLGKYECFNANLTVQVDKEIAALNNIDSSFTIGDNSETPVLPEFNFHRASGNFGSLFDRSVGNLRTNAADALNLPGFAQRGTSSEKDCGGGLQTSSHKDTNDGGNAVMDPSNTLNIMTDLGQGTAETEAEKEGGNITDEG</sequence>
<feature type="compositionally biased region" description="Pro residues" evidence="1">
    <location>
        <begin position="35"/>
        <end position="45"/>
    </location>
</feature>
<keyword evidence="3" id="KW-1185">Reference proteome</keyword>
<dbReference type="EMBL" id="JAGPXC010000004">
    <property type="protein sequence ID" value="KAH6653809.1"/>
    <property type="molecule type" value="Genomic_DNA"/>
</dbReference>
<reference evidence="2" key="1">
    <citation type="journal article" date="2021" name="Nat. Commun.">
        <title>Genetic determinants of endophytism in the Arabidopsis root mycobiome.</title>
        <authorList>
            <person name="Mesny F."/>
            <person name="Miyauchi S."/>
            <person name="Thiergart T."/>
            <person name="Pickel B."/>
            <person name="Atanasova L."/>
            <person name="Karlsson M."/>
            <person name="Huettel B."/>
            <person name="Barry K.W."/>
            <person name="Haridas S."/>
            <person name="Chen C."/>
            <person name="Bauer D."/>
            <person name="Andreopoulos W."/>
            <person name="Pangilinan J."/>
            <person name="LaButti K."/>
            <person name="Riley R."/>
            <person name="Lipzen A."/>
            <person name="Clum A."/>
            <person name="Drula E."/>
            <person name="Henrissat B."/>
            <person name="Kohler A."/>
            <person name="Grigoriev I.V."/>
            <person name="Martin F.M."/>
            <person name="Hacquard S."/>
        </authorList>
    </citation>
    <scope>NUCLEOTIDE SEQUENCE</scope>
    <source>
        <strain evidence="2">MPI-SDFR-AT-0073</strain>
    </source>
</reference>
<feature type="region of interest" description="Disordered" evidence="1">
    <location>
        <begin position="65"/>
        <end position="103"/>
    </location>
</feature>
<feature type="region of interest" description="Disordered" evidence="1">
    <location>
        <begin position="389"/>
        <end position="429"/>
    </location>
</feature>
<name>A0A9P8ZXB3_9PEZI</name>
<evidence type="ECO:0000313" key="3">
    <source>
        <dbReference type="Proteomes" id="UP000758603"/>
    </source>
</evidence>
<dbReference type="GeneID" id="70136125"/>
<gene>
    <name evidence="2" type="ORF">BKA67DRAFT_658150</name>
</gene>
<feature type="compositionally biased region" description="Polar residues" evidence="1">
    <location>
        <begin position="73"/>
        <end position="86"/>
    </location>
</feature>